<dbReference type="InterPro" id="IPR050560">
    <property type="entry name" value="MYB_TF"/>
</dbReference>
<dbReference type="AlphaFoldDB" id="A0A6S6VY72"/>
<dbReference type="GO" id="GO:0045944">
    <property type="term" value="P:positive regulation of transcription by RNA polymerase II"/>
    <property type="evidence" value="ECO:0007669"/>
    <property type="project" value="TreeGrafter"/>
</dbReference>
<organism evidence="1 2">
    <name type="scientific">Pyrenophora teres f. teres</name>
    <dbReference type="NCBI Taxonomy" id="97479"/>
    <lineage>
        <taxon>Eukaryota</taxon>
        <taxon>Fungi</taxon>
        <taxon>Dikarya</taxon>
        <taxon>Ascomycota</taxon>
        <taxon>Pezizomycotina</taxon>
        <taxon>Dothideomycetes</taxon>
        <taxon>Pleosporomycetidae</taxon>
        <taxon>Pleosporales</taxon>
        <taxon>Pleosporineae</taxon>
        <taxon>Pleosporaceae</taxon>
        <taxon>Pyrenophora</taxon>
    </lineage>
</organism>
<dbReference type="GO" id="GO:0000981">
    <property type="term" value="F:DNA-binding transcription factor activity, RNA polymerase II-specific"/>
    <property type="evidence" value="ECO:0007669"/>
    <property type="project" value="TreeGrafter"/>
</dbReference>
<dbReference type="GO" id="GO:0000978">
    <property type="term" value="F:RNA polymerase II cis-regulatory region sequence-specific DNA binding"/>
    <property type="evidence" value="ECO:0007669"/>
    <property type="project" value="TreeGrafter"/>
</dbReference>
<name>A0A6S6VY72_9PLEO</name>
<evidence type="ECO:0000313" key="1">
    <source>
        <dbReference type="EMBL" id="CAE7026690.1"/>
    </source>
</evidence>
<dbReference type="InterPro" id="IPR009057">
    <property type="entry name" value="Homeodomain-like_sf"/>
</dbReference>
<dbReference type="GO" id="GO:0005634">
    <property type="term" value="C:nucleus"/>
    <property type="evidence" value="ECO:0007669"/>
    <property type="project" value="TreeGrafter"/>
</dbReference>
<evidence type="ECO:0000313" key="2">
    <source>
        <dbReference type="Proteomes" id="UP000472372"/>
    </source>
</evidence>
<dbReference type="SMART" id="SM00717">
    <property type="entry name" value="SANT"/>
    <property type="match status" value="3"/>
</dbReference>
<dbReference type="InterPro" id="IPR001005">
    <property type="entry name" value="SANT/Myb"/>
</dbReference>
<dbReference type="GO" id="GO:0000278">
    <property type="term" value="P:mitotic cell cycle"/>
    <property type="evidence" value="ECO:0007669"/>
    <property type="project" value="TreeGrafter"/>
</dbReference>
<dbReference type="EMBL" id="HG992979">
    <property type="protein sequence ID" value="CAE7026690.1"/>
    <property type="molecule type" value="Genomic_DNA"/>
</dbReference>
<dbReference type="Proteomes" id="UP000472372">
    <property type="component" value="Chromosome 3"/>
</dbReference>
<dbReference type="SUPFAM" id="SSF46689">
    <property type="entry name" value="Homeodomain-like"/>
    <property type="match status" value="2"/>
</dbReference>
<sequence>MMDSSYRPPRKWSSAEDQKLRDEVEMQLVIGGEVKDWCRIADSLPGRTNKDCRKRWHNSVAGGLKKGQWSSSEDQLLVRGVEQHGQRWTVVASCVGTRSADQCAKRWQQSLDPNLDRSEWRDVDDTMLVSAVHRLGRHWKDIQIEHFPGRSKNDIKNRYTVLVRRYQNQGIALPNDPSSPSDCGTPAALSSYPDDDEYNSFNSQIYDTILPPSQPDFDTNGYSTWSSPQAYAMSTTITAQNNHHSSNTHPPYAYAQPPPLPSNMPSNWDGAPHYMHHPLPLMHSNAPTNEPIYGYSAYQQPHMSHDLGSYTASMAQTCFTAMPDHHSPPPPTSGQQQHDYPTYTMTMSPDPRHPYYPFYHS</sequence>
<protein>
    <submittedName>
        <fullName evidence="1">Myb DNA-binding domain protein</fullName>
    </submittedName>
</protein>
<keyword evidence="1" id="KW-0238">DNA-binding</keyword>
<reference evidence="1" key="1">
    <citation type="submission" date="2021-02" db="EMBL/GenBank/DDBJ databases">
        <authorList>
            <person name="Syme A R."/>
            <person name="Syme A R."/>
            <person name="Moolhuijzen P."/>
        </authorList>
    </citation>
    <scope>NUCLEOTIDE SEQUENCE</scope>
    <source>
        <strain evidence="1">W1-1</strain>
    </source>
</reference>
<dbReference type="Pfam" id="PF00249">
    <property type="entry name" value="Myb_DNA-binding"/>
    <property type="match status" value="3"/>
</dbReference>
<dbReference type="PANTHER" id="PTHR45614:SF265">
    <property type="entry name" value="MYB-LIKE DOMAIN-CONTAINING PROTEIN-RELATED"/>
    <property type="match status" value="1"/>
</dbReference>
<gene>
    <name evidence="1" type="ORF">PTTW11_04120</name>
</gene>
<dbReference type="CDD" id="cd00167">
    <property type="entry name" value="SANT"/>
    <property type="match status" value="3"/>
</dbReference>
<dbReference type="PANTHER" id="PTHR45614">
    <property type="entry name" value="MYB PROTEIN-RELATED"/>
    <property type="match status" value="1"/>
</dbReference>
<dbReference type="InterPro" id="IPR017930">
    <property type="entry name" value="Myb_dom"/>
</dbReference>
<dbReference type="PROSITE" id="PS50090">
    <property type="entry name" value="MYB_LIKE"/>
    <property type="match status" value="3"/>
</dbReference>
<dbReference type="PROSITE" id="PS51294">
    <property type="entry name" value="HTH_MYB"/>
    <property type="match status" value="3"/>
</dbReference>
<accession>A0A6S6VY72</accession>
<dbReference type="Gene3D" id="1.10.10.60">
    <property type="entry name" value="Homeodomain-like"/>
    <property type="match status" value="3"/>
</dbReference>
<proteinExistence type="predicted"/>